<evidence type="ECO:0000256" key="2">
    <source>
        <dbReference type="ARBA" id="ARBA00022692"/>
    </source>
</evidence>
<keyword evidence="2" id="KW-0812">Transmembrane</keyword>
<keyword evidence="3" id="KW-0472">Membrane</keyword>
<protein>
    <submittedName>
        <fullName evidence="5">Cytochrome c oxidase subunit 2 n5 TaxHypocreales RepIDA5J041_GIBZE</fullName>
    </submittedName>
</protein>
<dbReference type="EMBL" id="CBMH010002273">
    <property type="protein sequence ID" value="CDL73566.1"/>
    <property type="molecule type" value="Genomic_DNA"/>
</dbReference>
<dbReference type="InterPro" id="IPR036257">
    <property type="entry name" value="Cyt_c_oxidase_su2_TM_sf"/>
</dbReference>
<dbReference type="Pfam" id="PF02790">
    <property type="entry name" value="COX2_TM"/>
    <property type="match status" value="1"/>
</dbReference>
<comment type="subcellular location">
    <subcellularLocation>
        <location evidence="1">Membrane</location>
        <topology evidence="1">Multi-pass membrane protein</topology>
    </subcellularLocation>
</comment>
<dbReference type="SUPFAM" id="SSF81464">
    <property type="entry name" value="Cytochrome c oxidase subunit II-like, transmembrane region"/>
    <property type="match status" value="1"/>
</dbReference>
<dbReference type="Gene3D" id="1.10.287.90">
    <property type="match status" value="1"/>
</dbReference>
<sequence>MKHLFNTFINFDAPMPWGIYFQDSATPQMEGLVELHDFRE</sequence>
<name>A0A060QMS1_FUSCU</name>
<accession>A0A060QMS1</accession>
<evidence type="ECO:0000256" key="1">
    <source>
        <dbReference type="ARBA" id="ARBA00004141"/>
    </source>
</evidence>
<evidence type="ECO:0000256" key="3">
    <source>
        <dbReference type="ARBA" id="ARBA00023136"/>
    </source>
</evidence>
<evidence type="ECO:0000259" key="4">
    <source>
        <dbReference type="Pfam" id="PF02790"/>
    </source>
</evidence>
<evidence type="ECO:0000313" key="5">
    <source>
        <dbReference type="EMBL" id="CDL73566.1"/>
    </source>
</evidence>
<organism evidence="5">
    <name type="scientific">Fusarium culmorum CS7071</name>
    <dbReference type="NCBI Taxonomy" id="1318462"/>
    <lineage>
        <taxon>Eukaryota</taxon>
        <taxon>Fungi</taxon>
        <taxon>Dikarya</taxon>
        <taxon>Ascomycota</taxon>
        <taxon>Pezizomycotina</taxon>
        <taxon>Sordariomycetes</taxon>
        <taxon>Hypocreomycetidae</taxon>
        <taxon>Hypocreales</taxon>
        <taxon>Nectriaceae</taxon>
        <taxon>Fusarium</taxon>
    </lineage>
</organism>
<comment type="caution">
    <text evidence="5">The sequence shown here is derived from an EMBL/GenBank/DDBJ whole genome shotgun (WGS) entry which is preliminary data.</text>
</comment>
<dbReference type="GO" id="GO:0022900">
    <property type="term" value="P:electron transport chain"/>
    <property type="evidence" value="ECO:0007669"/>
    <property type="project" value="InterPro"/>
</dbReference>
<dbReference type="AlphaFoldDB" id="A0A060QMS1"/>
<dbReference type="InterPro" id="IPR011759">
    <property type="entry name" value="Cyt_c_oxidase_su2_TM_dom"/>
</dbReference>
<reference evidence="5" key="1">
    <citation type="submission" date="2013-05" db="EMBL/GenBank/DDBJ databases">
        <title>Draft genome sequences of six wheat associated Fusarium spp. isolates.</title>
        <authorList>
            <person name="Moolhuijzen P.M."/>
            <person name="Manners J.M."/>
            <person name="Wilcox S."/>
            <person name="Bellgard M.I."/>
            <person name="Gardiner D.M."/>
        </authorList>
    </citation>
    <scope>NUCLEOTIDE SEQUENCE</scope>
    <source>
        <strain evidence="5">CS7071</strain>
    </source>
</reference>
<feature type="domain" description="Cytochrome oxidase subunit II transmembrane region profile" evidence="4">
    <location>
        <begin position="14"/>
        <end position="38"/>
    </location>
</feature>
<dbReference type="GO" id="GO:0016020">
    <property type="term" value="C:membrane"/>
    <property type="evidence" value="ECO:0007669"/>
    <property type="project" value="UniProtKB-SubCell"/>
</dbReference>
<proteinExistence type="predicted"/>
<gene>
    <name evidence="5" type="ORF">BN852_0127580</name>
</gene>